<evidence type="ECO:0000256" key="1">
    <source>
        <dbReference type="SAM" id="MobiDB-lite"/>
    </source>
</evidence>
<keyword evidence="3" id="KW-1185">Reference proteome</keyword>
<dbReference type="InParanoid" id="Q2HBQ4"/>
<dbReference type="VEuPathDB" id="FungiDB:CHGG_02350"/>
<feature type="region of interest" description="Disordered" evidence="1">
    <location>
        <begin position="1"/>
        <end position="76"/>
    </location>
</feature>
<protein>
    <submittedName>
        <fullName evidence="2">Uncharacterized protein</fullName>
    </submittedName>
</protein>
<evidence type="ECO:0000313" key="3">
    <source>
        <dbReference type="Proteomes" id="UP000001056"/>
    </source>
</evidence>
<accession>Q2HBQ4</accession>
<organism evidence="2 3">
    <name type="scientific">Chaetomium globosum (strain ATCC 6205 / CBS 148.51 / DSM 1962 / NBRC 6347 / NRRL 1970)</name>
    <name type="common">Soil fungus</name>
    <dbReference type="NCBI Taxonomy" id="306901"/>
    <lineage>
        <taxon>Eukaryota</taxon>
        <taxon>Fungi</taxon>
        <taxon>Dikarya</taxon>
        <taxon>Ascomycota</taxon>
        <taxon>Pezizomycotina</taxon>
        <taxon>Sordariomycetes</taxon>
        <taxon>Sordariomycetidae</taxon>
        <taxon>Sordariales</taxon>
        <taxon>Chaetomiaceae</taxon>
        <taxon>Chaetomium</taxon>
    </lineage>
</organism>
<reference evidence="3" key="1">
    <citation type="journal article" date="2015" name="Genome Announc.">
        <title>Draft genome sequence of the cellulolytic fungus Chaetomium globosum.</title>
        <authorList>
            <person name="Cuomo C.A."/>
            <person name="Untereiner W.A."/>
            <person name="Ma L.-J."/>
            <person name="Grabherr M."/>
            <person name="Birren B.W."/>
        </authorList>
    </citation>
    <scope>NUCLEOTIDE SEQUENCE [LARGE SCALE GENOMIC DNA]</scope>
    <source>
        <strain evidence="3">ATCC 6205 / CBS 148.51 / DSM 1962 / NBRC 6347 / NRRL 1970</strain>
    </source>
</reference>
<dbReference type="HOGENOM" id="CLU_2654273_0_0_1"/>
<proteinExistence type="predicted"/>
<evidence type="ECO:0000313" key="2">
    <source>
        <dbReference type="EMBL" id="EAQ90415.1"/>
    </source>
</evidence>
<dbReference type="Proteomes" id="UP000001056">
    <property type="component" value="Unassembled WGS sequence"/>
</dbReference>
<sequence length="76" mass="7998">MPTGRKTGQDPGAVNRVHRDARHRHRPGDEGSNGPGTGRPVTGDGGVEAIRLGYSRSPDGIELSSPSPAEITRPNM</sequence>
<dbReference type="GeneID" id="4389051"/>
<dbReference type="AlphaFoldDB" id="Q2HBQ4"/>
<dbReference type="RefSeq" id="XP_001228866.1">
    <property type="nucleotide sequence ID" value="XM_001228865.1"/>
</dbReference>
<name>Q2HBQ4_CHAGB</name>
<dbReference type="EMBL" id="CH408030">
    <property type="protein sequence ID" value="EAQ90415.1"/>
    <property type="molecule type" value="Genomic_DNA"/>
</dbReference>
<gene>
    <name evidence="2" type="ORF">CHGG_02350</name>
</gene>